<keyword evidence="3" id="KW-1185">Reference proteome</keyword>
<gene>
    <name evidence="2" type="ORF">CSIM01_05207</name>
</gene>
<feature type="region of interest" description="Disordered" evidence="1">
    <location>
        <begin position="117"/>
        <end position="161"/>
    </location>
</feature>
<reference evidence="2 3" key="1">
    <citation type="submission" date="2014-02" db="EMBL/GenBank/DDBJ databases">
        <title>The genome sequence of Colletotrichum simmondsii CBS122122.</title>
        <authorList>
            <person name="Baroncelli R."/>
            <person name="Thon M.R."/>
        </authorList>
    </citation>
    <scope>NUCLEOTIDE SEQUENCE [LARGE SCALE GENOMIC DNA]</scope>
    <source>
        <strain evidence="2 3">CBS122122</strain>
    </source>
</reference>
<proteinExistence type="predicted"/>
<organism evidence="2 3">
    <name type="scientific">Colletotrichum simmondsii</name>
    <dbReference type="NCBI Taxonomy" id="703756"/>
    <lineage>
        <taxon>Eukaryota</taxon>
        <taxon>Fungi</taxon>
        <taxon>Dikarya</taxon>
        <taxon>Ascomycota</taxon>
        <taxon>Pezizomycotina</taxon>
        <taxon>Sordariomycetes</taxon>
        <taxon>Hypocreomycetidae</taxon>
        <taxon>Glomerellales</taxon>
        <taxon>Glomerellaceae</taxon>
        <taxon>Colletotrichum</taxon>
        <taxon>Colletotrichum acutatum species complex</taxon>
    </lineage>
</organism>
<feature type="compositionally biased region" description="Basic and acidic residues" evidence="1">
    <location>
        <begin position="137"/>
        <end position="147"/>
    </location>
</feature>
<sequence>MDRVKQFLAVKILGRITGPKKAEPQHDTDVDTKDSTKVESKADPRTRYHDFATQTPPGPKPPRPTKKGWNFRREAEFPWRLEQVVDQEENWRGTWVLEVKDMRALEWRTEFVPKADRKENEGRYRRLPTRHFPFPIDGDRNGNRERLGGGQDDLMVMLGKP</sequence>
<accession>A0A135SAY7</accession>
<comment type="caution">
    <text evidence="2">The sequence shown here is derived from an EMBL/GenBank/DDBJ whole genome shotgun (WGS) entry which is preliminary data.</text>
</comment>
<name>A0A135SAY7_9PEZI</name>
<dbReference type="EMBL" id="JFBX01000625">
    <property type="protein sequence ID" value="KXH33072.1"/>
    <property type="molecule type" value="Genomic_DNA"/>
</dbReference>
<dbReference type="Proteomes" id="UP000070328">
    <property type="component" value="Unassembled WGS sequence"/>
</dbReference>
<evidence type="ECO:0000256" key="1">
    <source>
        <dbReference type="SAM" id="MobiDB-lite"/>
    </source>
</evidence>
<protein>
    <submittedName>
        <fullName evidence="2">Uncharacterized protein</fullName>
    </submittedName>
</protein>
<evidence type="ECO:0000313" key="2">
    <source>
        <dbReference type="EMBL" id="KXH33072.1"/>
    </source>
</evidence>
<evidence type="ECO:0000313" key="3">
    <source>
        <dbReference type="Proteomes" id="UP000070328"/>
    </source>
</evidence>
<feature type="compositionally biased region" description="Basic and acidic residues" evidence="1">
    <location>
        <begin position="20"/>
        <end position="50"/>
    </location>
</feature>
<feature type="region of interest" description="Disordered" evidence="1">
    <location>
        <begin position="15"/>
        <end position="69"/>
    </location>
</feature>
<dbReference type="AlphaFoldDB" id="A0A135SAY7"/>
<dbReference type="OrthoDB" id="4808018at2759"/>